<name>A0A9Q8LFM8_PASFU</name>
<feature type="region of interest" description="Disordered" evidence="2">
    <location>
        <begin position="72"/>
        <end position="203"/>
    </location>
</feature>
<evidence type="ECO:0000313" key="3">
    <source>
        <dbReference type="EMBL" id="UJO16329.1"/>
    </source>
</evidence>
<evidence type="ECO:0000256" key="2">
    <source>
        <dbReference type="SAM" id="MobiDB-lite"/>
    </source>
</evidence>
<proteinExistence type="predicted"/>
<dbReference type="EMBL" id="CP090166">
    <property type="protein sequence ID" value="UJO16329.1"/>
    <property type="molecule type" value="Genomic_DNA"/>
</dbReference>
<dbReference type="KEGG" id="ffu:CLAFUR5_04460"/>
<evidence type="ECO:0000313" key="4">
    <source>
        <dbReference type="Proteomes" id="UP000756132"/>
    </source>
</evidence>
<dbReference type="GeneID" id="71984338"/>
<gene>
    <name evidence="3" type="ORF">CLAFUR5_04460</name>
</gene>
<feature type="compositionally biased region" description="Low complexity" evidence="2">
    <location>
        <begin position="155"/>
        <end position="167"/>
    </location>
</feature>
<reference evidence="3" key="2">
    <citation type="journal article" date="2022" name="Microb. Genom.">
        <title>A chromosome-scale genome assembly of the tomato pathogen Cladosporium fulvum reveals a compartmentalized genome architecture and the presence of a dispensable chromosome.</title>
        <authorList>
            <person name="Zaccaron A.Z."/>
            <person name="Chen L.H."/>
            <person name="Samaras A."/>
            <person name="Stergiopoulos I."/>
        </authorList>
    </citation>
    <scope>NUCLEOTIDE SEQUENCE</scope>
    <source>
        <strain evidence="3">Race5_Kim</strain>
    </source>
</reference>
<reference evidence="3" key="1">
    <citation type="submission" date="2021-12" db="EMBL/GenBank/DDBJ databases">
        <authorList>
            <person name="Zaccaron A."/>
            <person name="Stergiopoulos I."/>
        </authorList>
    </citation>
    <scope>NUCLEOTIDE SEQUENCE</scope>
    <source>
        <strain evidence="3">Race5_Kim</strain>
    </source>
</reference>
<dbReference type="AlphaFoldDB" id="A0A9Q8LFM8"/>
<keyword evidence="1" id="KW-0175">Coiled coil</keyword>
<dbReference type="Proteomes" id="UP000756132">
    <property type="component" value="Chromosome 4"/>
</dbReference>
<dbReference type="RefSeq" id="XP_047760695.1">
    <property type="nucleotide sequence ID" value="XM_047903608.1"/>
</dbReference>
<feature type="compositionally biased region" description="Polar residues" evidence="2">
    <location>
        <begin position="140"/>
        <end position="154"/>
    </location>
</feature>
<accession>A0A9Q8LFM8</accession>
<feature type="compositionally biased region" description="Polar residues" evidence="2">
    <location>
        <begin position="72"/>
        <end position="83"/>
    </location>
</feature>
<feature type="compositionally biased region" description="Basic and acidic residues" evidence="2">
    <location>
        <begin position="177"/>
        <end position="188"/>
    </location>
</feature>
<organism evidence="3 4">
    <name type="scientific">Passalora fulva</name>
    <name type="common">Tomato leaf mold</name>
    <name type="synonym">Cladosporium fulvum</name>
    <dbReference type="NCBI Taxonomy" id="5499"/>
    <lineage>
        <taxon>Eukaryota</taxon>
        <taxon>Fungi</taxon>
        <taxon>Dikarya</taxon>
        <taxon>Ascomycota</taxon>
        <taxon>Pezizomycotina</taxon>
        <taxon>Dothideomycetes</taxon>
        <taxon>Dothideomycetidae</taxon>
        <taxon>Mycosphaerellales</taxon>
        <taxon>Mycosphaerellaceae</taxon>
        <taxon>Fulvia</taxon>
    </lineage>
</organism>
<keyword evidence="4" id="KW-1185">Reference proteome</keyword>
<evidence type="ECO:0000256" key="1">
    <source>
        <dbReference type="SAM" id="Coils"/>
    </source>
</evidence>
<feature type="region of interest" description="Disordered" evidence="2">
    <location>
        <begin position="1"/>
        <end position="56"/>
    </location>
</feature>
<feature type="coiled-coil region" evidence="1">
    <location>
        <begin position="402"/>
        <end position="436"/>
    </location>
</feature>
<feature type="coiled-coil region" evidence="1">
    <location>
        <begin position="317"/>
        <end position="354"/>
    </location>
</feature>
<sequence length="436" mass="48179">MESSCWADNTVKPPRSSSQHAPPNRDVYQDPSIFAPPRSQPVRIASPDPNPGPSLFNPAVAAVSVMPGLTLSTDTDINQQQVANEMKDMTQAIPKRGPRPPKTKPLSDRLSPPPDRSDSVVSIQRAPLSNATNTHDRRQSSPAVTANPANVNHKPTTTSTPTTTPSSKMPSRPFPLPHDRKKEHDRPTHRVPSPDGNQWQNQKNNKFGAFLRMVDNERKGKAYTAADENMLLEHTGTRESLGRFKNKPNEYNELDAPGEADASLSYDDYAEPPAAAAPVSAIATTAGTIPGAHRANLIKETEMMEKQKELKQQREYGEKAIEERKAMEDAVRVAQEQEVAERKAELNRQRYEVEVHNNRASSFSSAAAIFPQPFHPKPKPIIDTGAQLAAATNKMLGLIEEKGRLEAMLKRGQDKVADLDKEIGDMAEQLRLLQRQ</sequence>
<protein>
    <submittedName>
        <fullName evidence="3">Uncharacterized protein</fullName>
    </submittedName>
</protein>